<keyword evidence="10" id="KW-1185">Reference proteome</keyword>
<evidence type="ECO:0000256" key="4">
    <source>
        <dbReference type="ARBA" id="ARBA00022692"/>
    </source>
</evidence>
<dbReference type="CDD" id="cd06261">
    <property type="entry name" value="TM_PBP2"/>
    <property type="match status" value="1"/>
</dbReference>
<evidence type="ECO:0000313" key="10">
    <source>
        <dbReference type="Proteomes" id="UP000464751"/>
    </source>
</evidence>
<dbReference type="PANTHER" id="PTHR30151:SF20">
    <property type="entry name" value="ABC TRANSPORTER PERMEASE PROTEIN HI_0355-RELATED"/>
    <property type="match status" value="1"/>
</dbReference>
<proteinExistence type="inferred from homology"/>
<evidence type="ECO:0000256" key="7">
    <source>
        <dbReference type="RuleBase" id="RU363032"/>
    </source>
</evidence>
<comment type="subcellular location">
    <subcellularLocation>
        <location evidence="1 7">Cell membrane</location>
        <topology evidence="1 7">Multi-pass membrane protein</topology>
    </subcellularLocation>
</comment>
<feature type="transmembrane region" description="Helical" evidence="7">
    <location>
        <begin position="96"/>
        <end position="122"/>
    </location>
</feature>
<evidence type="ECO:0000313" key="9">
    <source>
        <dbReference type="EMBL" id="QIB34245.1"/>
    </source>
</evidence>
<feature type="transmembrane region" description="Helical" evidence="7">
    <location>
        <begin position="222"/>
        <end position="242"/>
    </location>
</feature>
<evidence type="ECO:0000259" key="8">
    <source>
        <dbReference type="PROSITE" id="PS50928"/>
    </source>
</evidence>
<dbReference type="EMBL" id="CP048630">
    <property type="protein sequence ID" value="QIB34245.1"/>
    <property type="molecule type" value="Genomic_DNA"/>
</dbReference>
<dbReference type="InterPro" id="IPR000515">
    <property type="entry name" value="MetI-like"/>
</dbReference>
<dbReference type="SUPFAM" id="SSF161098">
    <property type="entry name" value="MetI-like"/>
    <property type="match status" value="1"/>
</dbReference>
<feature type="transmembrane region" description="Helical" evidence="7">
    <location>
        <begin position="176"/>
        <end position="202"/>
    </location>
</feature>
<keyword evidence="3" id="KW-1003">Cell membrane</keyword>
<keyword evidence="5 7" id="KW-1133">Transmembrane helix</keyword>
<dbReference type="RefSeq" id="WP_163075390.1">
    <property type="nucleotide sequence ID" value="NZ_CP048630.1"/>
</dbReference>
<reference evidence="9 10" key="1">
    <citation type="submission" date="2020-02" db="EMBL/GenBank/DDBJ databases">
        <authorList>
            <person name="Li G."/>
        </authorList>
    </citation>
    <scope>NUCLEOTIDE SEQUENCE [LARGE SCALE GENOMIC DNA]</scope>
    <source>
        <strain evidence="9 10">DSM 102029</strain>
    </source>
</reference>
<accession>A0A6P1YM84</accession>
<dbReference type="Pfam" id="PF00528">
    <property type="entry name" value="BPD_transp_1"/>
    <property type="match status" value="1"/>
</dbReference>
<dbReference type="GO" id="GO:0055085">
    <property type="term" value="P:transmembrane transport"/>
    <property type="evidence" value="ECO:0007669"/>
    <property type="project" value="InterPro"/>
</dbReference>
<evidence type="ECO:0000256" key="6">
    <source>
        <dbReference type="ARBA" id="ARBA00023136"/>
    </source>
</evidence>
<comment type="similarity">
    <text evidence="7">Belongs to the binding-protein-dependent transport system permease family.</text>
</comment>
<dbReference type="PROSITE" id="PS50928">
    <property type="entry name" value="ABC_TM1"/>
    <property type="match status" value="1"/>
</dbReference>
<dbReference type="GO" id="GO:0005886">
    <property type="term" value="C:plasma membrane"/>
    <property type="evidence" value="ECO:0007669"/>
    <property type="project" value="UniProtKB-SubCell"/>
</dbReference>
<gene>
    <name evidence="9" type="ORF">G3A50_11405</name>
</gene>
<feature type="transmembrane region" description="Helical" evidence="7">
    <location>
        <begin position="128"/>
        <end position="150"/>
    </location>
</feature>
<protein>
    <submittedName>
        <fullName evidence="9">ABC transporter permease</fullName>
    </submittedName>
</protein>
<dbReference type="PANTHER" id="PTHR30151">
    <property type="entry name" value="ALKANE SULFONATE ABC TRANSPORTER-RELATED, MEMBRANE SUBUNIT"/>
    <property type="match status" value="1"/>
</dbReference>
<dbReference type="KEGG" id="apra:G3A50_11405"/>
<keyword evidence="2 7" id="KW-0813">Transport</keyword>
<feature type="transmembrane region" description="Helical" evidence="7">
    <location>
        <begin position="70"/>
        <end position="89"/>
    </location>
</feature>
<evidence type="ECO:0000256" key="1">
    <source>
        <dbReference type="ARBA" id="ARBA00004651"/>
    </source>
</evidence>
<dbReference type="Gene3D" id="1.10.3720.10">
    <property type="entry name" value="MetI-like"/>
    <property type="match status" value="1"/>
</dbReference>
<evidence type="ECO:0000256" key="3">
    <source>
        <dbReference type="ARBA" id="ARBA00022475"/>
    </source>
</evidence>
<evidence type="ECO:0000256" key="5">
    <source>
        <dbReference type="ARBA" id="ARBA00022989"/>
    </source>
</evidence>
<dbReference type="AlphaFoldDB" id="A0A6P1YM84"/>
<sequence length="254" mass="27450">MHLPALSRALSRHVVTPLVYLVALLAWEGLVRAFAVPTWLLPAPSQIAAASVEWAPELAVNALVTLRETVFGFLLALALSLPLAGLIAFNPIARRIVYPILLGLQSIPKVALAPLVTLWFGFSEWPKIVIVVLVCFFPILVNVVAGFDAVPRAMLDLMRSLGASQHMILRRLRIPAALPALFTGCKVAITFAVIGAVIGEFVSAQSGLGYLILITTSQSQTPVAFAALLVLTVMSVALFYVLEYLERRVVTWSA</sequence>
<feature type="domain" description="ABC transmembrane type-1" evidence="8">
    <location>
        <begin position="62"/>
        <end position="242"/>
    </location>
</feature>
<keyword evidence="4 7" id="KW-0812">Transmembrane</keyword>
<organism evidence="9 10">
    <name type="scientific">Ancylobacter pratisalsi</name>
    <dbReference type="NCBI Taxonomy" id="1745854"/>
    <lineage>
        <taxon>Bacteria</taxon>
        <taxon>Pseudomonadati</taxon>
        <taxon>Pseudomonadota</taxon>
        <taxon>Alphaproteobacteria</taxon>
        <taxon>Hyphomicrobiales</taxon>
        <taxon>Xanthobacteraceae</taxon>
        <taxon>Ancylobacter</taxon>
    </lineage>
</organism>
<dbReference type="InterPro" id="IPR035906">
    <property type="entry name" value="MetI-like_sf"/>
</dbReference>
<dbReference type="Proteomes" id="UP000464751">
    <property type="component" value="Chromosome"/>
</dbReference>
<evidence type="ECO:0000256" key="2">
    <source>
        <dbReference type="ARBA" id="ARBA00022448"/>
    </source>
</evidence>
<name>A0A6P1YM84_9HYPH</name>
<keyword evidence="6 7" id="KW-0472">Membrane</keyword>